<proteinExistence type="inferred from homology"/>
<keyword evidence="4" id="KW-0479">Metal-binding</keyword>
<dbReference type="NCBIfam" id="TIGR01879">
    <property type="entry name" value="hydantase"/>
    <property type="match status" value="1"/>
</dbReference>
<comment type="caution">
    <text evidence="8">The sequence shown here is derived from an EMBL/GenBank/DDBJ whole genome shotgun (WGS) entry which is preliminary data.</text>
</comment>
<dbReference type="Pfam" id="PF07687">
    <property type="entry name" value="M20_dimer"/>
    <property type="match status" value="1"/>
</dbReference>
<organism evidence="8 9">
    <name type="scientific">Lentibacillus juripiscarius</name>
    <dbReference type="NCBI Taxonomy" id="257446"/>
    <lineage>
        <taxon>Bacteria</taxon>
        <taxon>Bacillati</taxon>
        <taxon>Bacillota</taxon>
        <taxon>Bacilli</taxon>
        <taxon>Bacillales</taxon>
        <taxon>Bacillaceae</taxon>
        <taxon>Lentibacillus</taxon>
    </lineage>
</organism>
<keyword evidence="6" id="KW-0464">Manganese</keyword>
<dbReference type="Pfam" id="PF01546">
    <property type="entry name" value="Peptidase_M20"/>
    <property type="match status" value="1"/>
</dbReference>
<keyword evidence="5" id="KW-0378">Hydrolase</keyword>
<dbReference type="Proteomes" id="UP001597502">
    <property type="component" value="Unassembled WGS sequence"/>
</dbReference>
<dbReference type="EMBL" id="JBHUNA010000027">
    <property type="protein sequence ID" value="MFD2761727.1"/>
    <property type="molecule type" value="Genomic_DNA"/>
</dbReference>
<dbReference type="RefSeq" id="WP_382394525.1">
    <property type="nucleotide sequence ID" value="NZ_JBHUNA010000027.1"/>
</dbReference>
<evidence type="ECO:0000313" key="9">
    <source>
        <dbReference type="Proteomes" id="UP001597502"/>
    </source>
</evidence>
<dbReference type="Gene3D" id="3.40.630.10">
    <property type="entry name" value="Zn peptidases"/>
    <property type="match status" value="1"/>
</dbReference>
<name>A0ABW5V6P6_9BACI</name>
<comment type="similarity">
    <text evidence="2">Belongs to the peptidase M20 family.</text>
</comment>
<dbReference type="PANTHER" id="PTHR32494:SF19">
    <property type="entry name" value="ALLANTOATE DEIMINASE-RELATED"/>
    <property type="match status" value="1"/>
</dbReference>
<accession>A0ABW5V6P6</accession>
<evidence type="ECO:0000256" key="5">
    <source>
        <dbReference type="ARBA" id="ARBA00022801"/>
    </source>
</evidence>
<dbReference type="NCBIfam" id="NF006771">
    <property type="entry name" value="PRK09290.1-5"/>
    <property type="match status" value="1"/>
</dbReference>
<sequence length="428" mass="46421">MGILYDKLIADFDKVHNTNGISGERLAKRLDALSEIGLTEENGSHRPGFSDEEKAAKKLVAEWMREAGLEVREDGAGNIFGRLAGQQDNLPAIVSGSHLDTVPNGGHFDGVVGVLSALEVAEAWKQTGYQPEKPYEVAVFTDEEGSRFNGGLHGSEAVVGKGDLNEKLKQVDQDGKTFEQVLEGIGLTVDGYAAAERDADEIEMFVEAHIEQGKRLEQQGLPCGIVTGIAGPCWMEFTFTGEAGHAGNTPMTDRRDALSAAGSFVAEVPKLPGTVSDSAVATIGKLDVHPNGVNVIPGSVTLYTDIRDIYADTRDELVDKVLKLAEQIAASHDVQVEHVEKMRTPPVPIDEQKQDLLEESFRGKNIKPYKLPSGAGHDAMIIGDKWPVAMLFTRSKDGISHNPAEWSDLNDCVQTVHVLKDYLEKVQD</sequence>
<dbReference type="InterPro" id="IPR011650">
    <property type="entry name" value="Peptidase_M20_dimer"/>
</dbReference>
<evidence type="ECO:0000313" key="8">
    <source>
        <dbReference type="EMBL" id="MFD2761727.1"/>
    </source>
</evidence>
<comment type="subunit">
    <text evidence="3">Homodimer.</text>
</comment>
<dbReference type="SUPFAM" id="SSF53187">
    <property type="entry name" value="Zn-dependent exopeptidases"/>
    <property type="match status" value="1"/>
</dbReference>
<feature type="domain" description="Peptidase M20 dimerisation" evidence="7">
    <location>
        <begin position="229"/>
        <end position="331"/>
    </location>
</feature>
<dbReference type="PIRSF" id="PIRSF001235">
    <property type="entry name" value="Amidase_carbamoylase"/>
    <property type="match status" value="1"/>
</dbReference>
<evidence type="ECO:0000256" key="1">
    <source>
        <dbReference type="ARBA" id="ARBA00001936"/>
    </source>
</evidence>
<evidence type="ECO:0000256" key="3">
    <source>
        <dbReference type="ARBA" id="ARBA00011738"/>
    </source>
</evidence>
<reference evidence="9" key="1">
    <citation type="journal article" date="2019" name="Int. J. Syst. Evol. Microbiol.">
        <title>The Global Catalogue of Microorganisms (GCM) 10K type strain sequencing project: providing services to taxonomists for standard genome sequencing and annotation.</title>
        <authorList>
            <consortium name="The Broad Institute Genomics Platform"/>
            <consortium name="The Broad Institute Genome Sequencing Center for Infectious Disease"/>
            <person name="Wu L."/>
            <person name="Ma J."/>
        </authorList>
    </citation>
    <scope>NUCLEOTIDE SEQUENCE [LARGE SCALE GENOMIC DNA]</scope>
    <source>
        <strain evidence="9">TISTR 1535</strain>
    </source>
</reference>
<protein>
    <submittedName>
        <fullName evidence="8">M20 family metallo-hydrolase</fullName>
    </submittedName>
</protein>
<evidence type="ECO:0000259" key="7">
    <source>
        <dbReference type="Pfam" id="PF07687"/>
    </source>
</evidence>
<dbReference type="InterPro" id="IPR010158">
    <property type="entry name" value="Amidase_Cbmase"/>
</dbReference>
<evidence type="ECO:0000256" key="4">
    <source>
        <dbReference type="ARBA" id="ARBA00022723"/>
    </source>
</evidence>
<dbReference type="PANTHER" id="PTHR32494">
    <property type="entry name" value="ALLANTOATE DEIMINASE-RELATED"/>
    <property type="match status" value="1"/>
</dbReference>
<comment type="cofactor">
    <cofactor evidence="1">
        <name>Mn(2+)</name>
        <dbReference type="ChEBI" id="CHEBI:29035"/>
    </cofactor>
</comment>
<dbReference type="Gene3D" id="3.30.70.360">
    <property type="match status" value="1"/>
</dbReference>
<dbReference type="InterPro" id="IPR036264">
    <property type="entry name" value="Bact_exopeptidase_dim_dom"/>
</dbReference>
<gene>
    <name evidence="8" type="ORF">ACFSUO_12275</name>
</gene>
<dbReference type="CDD" id="cd03884">
    <property type="entry name" value="M20_bAS"/>
    <property type="match status" value="1"/>
</dbReference>
<dbReference type="SUPFAM" id="SSF55031">
    <property type="entry name" value="Bacterial exopeptidase dimerisation domain"/>
    <property type="match status" value="1"/>
</dbReference>
<evidence type="ECO:0000256" key="2">
    <source>
        <dbReference type="ARBA" id="ARBA00006153"/>
    </source>
</evidence>
<evidence type="ECO:0000256" key="6">
    <source>
        <dbReference type="ARBA" id="ARBA00023211"/>
    </source>
</evidence>
<dbReference type="InterPro" id="IPR002933">
    <property type="entry name" value="Peptidase_M20"/>
</dbReference>
<keyword evidence="9" id="KW-1185">Reference proteome</keyword>